<keyword evidence="9" id="KW-0812">Transmembrane</keyword>
<dbReference type="PROSITE" id="PS50011">
    <property type="entry name" value="PROTEIN_KINASE_DOM"/>
    <property type="match status" value="1"/>
</dbReference>
<keyword evidence="3" id="KW-0808">Transferase</keyword>
<dbReference type="Pfam" id="PF00069">
    <property type="entry name" value="Pkinase"/>
    <property type="match status" value="1"/>
</dbReference>
<comment type="catalytic activity">
    <reaction evidence="7">
        <text>L-threonyl-[protein] + ATP = O-phospho-L-threonyl-[protein] + ADP + H(+)</text>
        <dbReference type="Rhea" id="RHEA:46608"/>
        <dbReference type="Rhea" id="RHEA-COMP:11060"/>
        <dbReference type="Rhea" id="RHEA-COMP:11605"/>
        <dbReference type="ChEBI" id="CHEBI:15378"/>
        <dbReference type="ChEBI" id="CHEBI:30013"/>
        <dbReference type="ChEBI" id="CHEBI:30616"/>
        <dbReference type="ChEBI" id="CHEBI:61977"/>
        <dbReference type="ChEBI" id="CHEBI:456216"/>
        <dbReference type="EC" id="2.7.11.1"/>
    </reaction>
</comment>
<organism evidence="11 12">
    <name type="scientific">Vicia faba</name>
    <name type="common">Broad bean</name>
    <name type="synonym">Faba vulgaris</name>
    <dbReference type="NCBI Taxonomy" id="3906"/>
    <lineage>
        <taxon>Eukaryota</taxon>
        <taxon>Viridiplantae</taxon>
        <taxon>Streptophyta</taxon>
        <taxon>Embryophyta</taxon>
        <taxon>Tracheophyta</taxon>
        <taxon>Spermatophyta</taxon>
        <taxon>Magnoliopsida</taxon>
        <taxon>eudicotyledons</taxon>
        <taxon>Gunneridae</taxon>
        <taxon>Pentapetalae</taxon>
        <taxon>rosids</taxon>
        <taxon>fabids</taxon>
        <taxon>Fabales</taxon>
        <taxon>Fabaceae</taxon>
        <taxon>Papilionoideae</taxon>
        <taxon>50 kb inversion clade</taxon>
        <taxon>NPAAA clade</taxon>
        <taxon>Hologalegina</taxon>
        <taxon>IRL clade</taxon>
        <taxon>Fabeae</taxon>
        <taxon>Vicia</taxon>
    </lineage>
</organism>
<gene>
    <name evidence="11" type="ORF">VFH_III178120</name>
</gene>
<evidence type="ECO:0000256" key="7">
    <source>
        <dbReference type="ARBA" id="ARBA00047899"/>
    </source>
</evidence>
<keyword evidence="12" id="KW-1185">Reference proteome</keyword>
<proteinExistence type="predicted"/>
<feature type="domain" description="Protein kinase" evidence="10">
    <location>
        <begin position="14"/>
        <end position="150"/>
    </location>
</feature>
<sequence length="150" mass="17184">MKSFSNFVLVVVMSNKIKPLSCRDTGSVHLVELRDTSELYAMKAMEKSEMMNRNKVHRACIEREIISLLYHPFIITTTDTHACLITDFCPRAELFALLGRQPMKILKEDSARFYPAEVVIGLEYLHCLGTLLIISSIYLFTLRISFSIGY</sequence>
<name>A0AAV1A3S4_VICFA</name>
<keyword evidence="9" id="KW-0472">Membrane</keyword>
<evidence type="ECO:0000313" key="11">
    <source>
        <dbReference type="EMBL" id="CAI8605335.1"/>
    </source>
</evidence>
<accession>A0AAV1A3S4</accession>
<dbReference type="SUPFAM" id="SSF56112">
    <property type="entry name" value="Protein kinase-like (PK-like)"/>
    <property type="match status" value="1"/>
</dbReference>
<evidence type="ECO:0000259" key="10">
    <source>
        <dbReference type="PROSITE" id="PS50011"/>
    </source>
</evidence>
<reference evidence="11 12" key="1">
    <citation type="submission" date="2023-01" db="EMBL/GenBank/DDBJ databases">
        <authorList>
            <person name="Kreplak J."/>
        </authorList>
    </citation>
    <scope>NUCLEOTIDE SEQUENCE [LARGE SCALE GENOMIC DNA]</scope>
</reference>
<keyword evidence="2" id="KW-0723">Serine/threonine-protein kinase</keyword>
<evidence type="ECO:0000313" key="12">
    <source>
        <dbReference type="Proteomes" id="UP001157006"/>
    </source>
</evidence>
<evidence type="ECO:0000256" key="6">
    <source>
        <dbReference type="ARBA" id="ARBA00022840"/>
    </source>
</evidence>
<dbReference type="PANTHER" id="PTHR45637">
    <property type="entry name" value="FLIPPASE KINASE 1-RELATED"/>
    <property type="match status" value="1"/>
</dbReference>
<keyword evidence="4" id="KW-0547">Nucleotide-binding</keyword>
<dbReference type="Gene3D" id="1.10.510.10">
    <property type="entry name" value="Transferase(Phosphotransferase) domain 1"/>
    <property type="match status" value="1"/>
</dbReference>
<evidence type="ECO:0000256" key="2">
    <source>
        <dbReference type="ARBA" id="ARBA00022527"/>
    </source>
</evidence>
<dbReference type="AlphaFoldDB" id="A0AAV1A3S4"/>
<dbReference type="GO" id="GO:0004674">
    <property type="term" value="F:protein serine/threonine kinase activity"/>
    <property type="evidence" value="ECO:0007669"/>
    <property type="project" value="UniProtKB-KW"/>
</dbReference>
<evidence type="ECO:0000256" key="1">
    <source>
        <dbReference type="ARBA" id="ARBA00012513"/>
    </source>
</evidence>
<dbReference type="Proteomes" id="UP001157006">
    <property type="component" value="Chromosome 3"/>
</dbReference>
<comment type="catalytic activity">
    <reaction evidence="8">
        <text>L-seryl-[protein] + ATP = O-phospho-L-seryl-[protein] + ADP + H(+)</text>
        <dbReference type="Rhea" id="RHEA:17989"/>
        <dbReference type="Rhea" id="RHEA-COMP:9863"/>
        <dbReference type="Rhea" id="RHEA-COMP:11604"/>
        <dbReference type="ChEBI" id="CHEBI:15378"/>
        <dbReference type="ChEBI" id="CHEBI:29999"/>
        <dbReference type="ChEBI" id="CHEBI:30616"/>
        <dbReference type="ChEBI" id="CHEBI:83421"/>
        <dbReference type="ChEBI" id="CHEBI:456216"/>
        <dbReference type="EC" id="2.7.11.1"/>
    </reaction>
</comment>
<dbReference type="InterPro" id="IPR011009">
    <property type="entry name" value="Kinase-like_dom_sf"/>
</dbReference>
<keyword evidence="9" id="KW-1133">Transmembrane helix</keyword>
<dbReference type="Gene3D" id="3.30.200.20">
    <property type="entry name" value="Phosphorylase Kinase, domain 1"/>
    <property type="match status" value="1"/>
</dbReference>
<evidence type="ECO:0000256" key="9">
    <source>
        <dbReference type="SAM" id="Phobius"/>
    </source>
</evidence>
<dbReference type="EMBL" id="OX451738">
    <property type="protein sequence ID" value="CAI8605335.1"/>
    <property type="molecule type" value="Genomic_DNA"/>
</dbReference>
<protein>
    <recommendedName>
        <fullName evidence="1">non-specific serine/threonine protein kinase</fullName>
        <ecNumber evidence="1">2.7.11.1</ecNumber>
    </recommendedName>
</protein>
<keyword evidence="6" id="KW-0067">ATP-binding</keyword>
<evidence type="ECO:0000256" key="8">
    <source>
        <dbReference type="ARBA" id="ARBA00048679"/>
    </source>
</evidence>
<dbReference type="EC" id="2.7.11.1" evidence="1"/>
<dbReference type="InterPro" id="IPR000719">
    <property type="entry name" value="Prot_kinase_dom"/>
</dbReference>
<keyword evidence="5" id="KW-0418">Kinase</keyword>
<evidence type="ECO:0000256" key="5">
    <source>
        <dbReference type="ARBA" id="ARBA00022777"/>
    </source>
</evidence>
<evidence type="ECO:0000256" key="3">
    <source>
        <dbReference type="ARBA" id="ARBA00022679"/>
    </source>
</evidence>
<dbReference type="GO" id="GO:0005524">
    <property type="term" value="F:ATP binding"/>
    <property type="evidence" value="ECO:0007669"/>
    <property type="project" value="UniProtKB-KW"/>
</dbReference>
<evidence type="ECO:0000256" key="4">
    <source>
        <dbReference type="ARBA" id="ARBA00022741"/>
    </source>
</evidence>
<feature type="transmembrane region" description="Helical" evidence="9">
    <location>
        <begin position="113"/>
        <end position="140"/>
    </location>
</feature>